<feature type="transmembrane region" description="Helical" evidence="1">
    <location>
        <begin position="34"/>
        <end position="54"/>
    </location>
</feature>
<feature type="transmembrane region" description="Helical" evidence="1">
    <location>
        <begin position="648"/>
        <end position="671"/>
    </location>
</feature>
<keyword evidence="1" id="KW-0472">Membrane</keyword>
<reference evidence="3" key="1">
    <citation type="submission" date="2016-11" db="EMBL/GenBank/DDBJ databases">
        <authorList>
            <person name="Varghese N."/>
            <person name="Submissions S."/>
        </authorList>
    </citation>
    <scope>NUCLEOTIDE SEQUENCE [LARGE SCALE GENOMIC DNA]</scope>
    <source>
        <strain evidence="3">DSM 24786</strain>
    </source>
</reference>
<gene>
    <name evidence="2" type="ORF">SAMN05660313_00598</name>
</gene>
<keyword evidence="3" id="KW-1185">Reference proteome</keyword>
<evidence type="ECO:0000313" key="3">
    <source>
        <dbReference type="Proteomes" id="UP000183257"/>
    </source>
</evidence>
<dbReference type="PANTHER" id="PTHR37947:SF1">
    <property type="entry name" value="BLL2462 PROTEIN"/>
    <property type="match status" value="1"/>
</dbReference>
<accession>A0A1K1MG22</accession>
<name>A0A1K1MG22_9FLAO</name>
<proteinExistence type="predicted"/>
<keyword evidence="1" id="KW-1133">Transmembrane helix</keyword>
<dbReference type="EMBL" id="FPIY01000001">
    <property type="protein sequence ID" value="SFW22033.1"/>
    <property type="molecule type" value="Genomic_DNA"/>
</dbReference>
<evidence type="ECO:0000256" key="1">
    <source>
        <dbReference type="SAM" id="Phobius"/>
    </source>
</evidence>
<dbReference type="PANTHER" id="PTHR37947">
    <property type="entry name" value="BLL2462 PROTEIN"/>
    <property type="match status" value="1"/>
</dbReference>
<dbReference type="Gene3D" id="3.40.50.410">
    <property type="entry name" value="von Willebrand factor, type A domain"/>
    <property type="match status" value="1"/>
</dbReference>
<feature type="transmembrane region" description="Helical" evidence="1">
    <location>
        <begin position="6"/>
        <end position="22"/>
    </location>
</feature>
<sequence>MQITTVVWILVAVVFSLLIVLFQNYYKTKRRGKLIVFLSFLRFLGVFGVLLLLINPKVTKTTYDLEKSNLVVLTDNSASIKNSKSISSVKKIVENFTADKELKDRFRVTSYSFGSELNSVTDSLSFNDKNTNIGAALQSIKEVYRNNNTTVILLSDGNQTLGQDYEFFGTSSKIAVYPVVIGDTTSYEDLKITQVNKNNYAFLKNKYPLEVYVSYTGDKTVTKVFTISENGKNVYRENLTFSKNDNTKVVTTNVDAKTIGVKKITTTIGSIPNEKNIVNNTKTVAIEVIDEKTNIAIISAVEHPDLGALKKAIESNEQRSVTILKPTTTSNDWKNIDLFILYQPTEAFKSVFSYATNSNRNSLIISGLQTDWNFLNKVQNTYVFENGYPVQEVIPVLNASFSKFDVSEFSINDFPPLRSNVSPLFPKSLNQTILKTKIRGVSIETPLLSINEGENNKQAFLFGEDIWKWRMQTYRNEKDFKTFDDFIGKLVLYLSSNTPKNRFILDYKQIYLGSNEAVIRASIFDEAFEFDTNATVSLKIQNKEKTINKIVPMLLNQLNYVADLSDLPSGDYNFTATVTGINSSKSGTFSILDYDLEQQFSSSNYKKLNRLAKSTNGALFYANNTGSLKQQLLSKQEYKPVQKSKENIVPLVEFKFLLSFILLVFAVEWFVRKYNGLT</sequence>
<evidence type="ECO:0000313" key="2">
    <source>
        <dbReference type="EMBL" id="SFW22033.1"/>
    </source>
</evidence>
<dbReference type="InterPro" id="IPR036465">
    <property type="entry name" value="vWFA_dom_sf"/>
</dbReference>
<dbReference type="AlphaFoldDB" id="A0A1K1MG22"/>
<evidence type="ECO:0008006" key="4">
    <source>
        <dbReference type="Google" id="ProtNLM"/>
    </source>
</evidence>
<keyword evidence="1" id="KW-0812">Transmembrane</keyword>
<dbReference type="SUPFAM" id="SSF53300">
    <property type="entry name" value="vWA-like"/>
    <property type="match status" value="1"/>
</dbReference>
<dbReference type="OrthoDB" id="9763076at2"/>
<organism evidence="2 3">
    <name type="scientific">Cellulophaga fucicola</name>
    <dbReference type="NCBI Taxonomy" id="76595"/>
    <lineage>
        <taxon>Bacteria</taxon>
        <taxon>Pseudomonadati</taxon>
        <taxon>Bacteroidota</taxon>
        <taxon>Flavobacteriia</taxon>
        <taxon>Flavobacteriales</taxon>
        <taxon>Flavobacteriaceae</taxon>
        <taxon>Cellulophaga</taxon>
    </lineage>
</organism>
<dbReference type="RefSeq" id="WP_072302267.1">
    <property type="nucleotide sequence ID" value="NZ_FPIY01000001.1"/>
</dbReference>
<dbReference type="Proteomes" id="UP000183257">
    <property type="component" value="Unassembled WGS sequence"/>
</dbReference>
<protein>
    <recommendedName>
        <fullName evidence="4">von Willebrand factor type A domain-containing protein</fullName>
    </recommendedName>
</protein>
<dbReference type="STRING" id="76595.SAMN05660313_00598"/>